<evidence type="ECO:0000313" key="4">
    <source>
        <dbReference type="EMBL" id="MBB3022087.1"/>
    </source>
</evidence>
<dbReference type="EMBL" id="JACHWP010000001">
    <property type="protein sequence ID" value="MBB3022087.1"/>
    <property type="molecule type" value="Genomic_DNA"/>
</dbReference>
<comment type="caution">
    <text evidence="4">The sequence shown here is derived from an EMBL/GenBank/DDBJ whole genome shotgun (WGS) entry which is preliminary data.</text>
</comment>
<evidence type="ECO:0000256" key="3">
    <source>
        <dbReference type="SAM" id="MobiDB-lite"/>
    </source>
</evidence>
<feature type="region of interest" description="Disordered" evidence="3">
    <location>
        <begin position="1"/>
        <end position="30"/>
    </location>
</feature>
<keyword evidence="5" id="KW-1185">Reference proteome</keyword>
<proteinExistence type="predicted"/>
<dbReference type="Proteomes" id="UP000568050">
    <property type="component" value="Unassembled WGS sequence"/>
</dbReference>
<dbReference type="AlphaFoldDB" id="A0A839QXH1"/>
<evidence type="ECO:0000256" key="2">
    <source>
        <dbReference type="ARBA" id="ARBA00023163"/>
    </source>
</evidence>
<sequence>MRNADDPANGLSGPGAHMNGPAERMDDPAARLRARVDQALAAGLTPSEIAELESHLGDCINCAREVERARRLQARLRASCREEPAPRELRERIRVTYREVRITYRRQG</sequence>
<dbReference type="Gene3D" id="1.10.10.1320">
    <property type="entry name" value="Anti-sigma factor, zinc-finger domain"/>
    <property type="match status" value="1"/>
</dbReference>
<keyword evidence="2" id="KW-0804">Transcription</keyword>
<accession>A0A839QXH1</accession>
<dbReference type="InterPro" id="IPR041916">
    <property type="entry name" value="Anti_sigma_zinc_sf"/>
</dbReference>
<keyword evidence="1" id="KW-0805">Transcription regulation</keyword>
<dbReference type="RefSeq" id="WP_183373862.1">
    <property type="nucleotide sequence ID" value="NZ_CBCSFZ010000010.1"/>
</dbReference>
<gene>
    <name evidence="4" type="ORF">FHX50_000335</name>
</gene>
<protein>
    <submittedName>
        <fullName evidence="4">Mycothiol system anti-sigma-R factor</fullName>
    </submittedName>
</protein>
<evidence type="ECO:0000313" key="5">
    <source>
        <dbReference type="Proteomes" id="UP000568050"/>
    </source>
</evidence>
<name>A0A839QXH1_9MICO</name>
<evidence type="ECO:0000256" key="1">
    <source>
        <dbReference type="ARBA" id="ARBA00023015"/>
    </source>
</evidence>
<reference evidence="4 5" key="1">
    <citation type="submission" date="2020-08" db="EMBL/GenBank/DDBJ databases">
        <title>Sequencing the genomes of 1000 actinobacteria strains.</title>
        <authorList>
            <person name="Klenk H.-P."/>
        </authorList>
    </citation>
    <scope>NUCLEOTIDE SEQUENCE [LARGE SCALE GENOMIC DNA]</scope>
    <source>
        <strain evidence="4 5">DSM 23040</strain>
    </source>
</reference>
<organism evidence="4 5">
    <name type="scientific">Helcobacillus massiliensis</name>
    <dbReference type="NCBI Taxonomy" id="521392"/>
    <lineage>
        <taxon>Bacteria</taxon>
        <taxon>Bacillati</taxon>
        <taxon>Actinomycetota</taxon>
        <taxon>Actinomycetes</taxon>
        <taxon>Micrococcales</taxon>
        <taxon>Dermabacteraceae</taxon>
        <taxon>Helcobacillus</taxon>
    </lineage>
</organism>